<dbReference type="InterPro" id="IPR013815">
    <property type="entry name" value="ATP_grasp_subdomain_1"/>
</dbReference>
<dbReference type="InterPro" id="IPR011761">
    <property type="entry name" value="ATP-grasp"/>
</dbReference>
<evidence type="ECO:0000256" key="3">
    <source>
        <dbReference type="PROSITE-ProRule" id="PRU00409"/>
    </source>
</evidence>
<proteinExistence type="inferred from homology"/>
<protein>
    <recommendedName>
        <fullName evidence="4">ATP-grasp domain-containing protein</fullName>
    </recommendedName>
</protein>
<comment type="similarity">
    <text evidence="1">Belongs to the D-alanine--D-alanine ligase family.</text>
</comment>
<comment type="caution">
    <text evidence="5">The sequence shown here is derived from an EMBL/GenBank/DDBJ whole genome shotgun (WGS) entry which is preliminary data.</text>
</comment>
<dbReference type="eggNOG" id="COG1181">
    <property type="taxonomic scope" value="Bacteria"/>
</dbReference>
<dbReference type="RefSeq" id="WP_002697328.1">
    <property type="nucleotide sequence ID" value="NZ_AAWS01000014.1"/>
</dbReference>
<dbReference type="OrthoDB" id="1432476at2"/>
<dbReference type="AlphaFoldDB" id="A1ZL93"/>
<keyword evidence="3" id="KW-0547">Nucleotide-binding</keyword>
<dbReference type="SUPFAM" id="SSF56059">
    <property type="entry name" value="Glutathione synthetase ATP-binding domain-like"/>
    <property type="match status" value="1"/>
</dbReference>
<dbReference type="InterPro" id="IPR011095">
    <property type="entry name" value="Dala_Dala_lig_C"/>
</dbReference>
<keyword evidence="2" id="KW-0436">Ligase</keyword>
<keyword evidence="3" id="KW-0067">ATP-binding</keyword>
<sequence length="362" mass="40735">MKVKIISSKGHWRNGWLTTPDEVKRATNILQQAGVEVTTTEVENVAQLEQTLDNTPAQTMIWSNAYYVNNGDEKAVWLNDYVQARGLPLLGSNAQTLRNLLQKNDCQRILKEVGLPIPTHLILTRSNLKEVSSLLSQSAVGFPMVLKPTAESGSVGVRMVTTLEEANDGVQQILADFPLSEVIAEAFLPNDDITCGFFRLGNQVMLLPTAYIVKSVAGKTNILSRKERLQEWSENDKIQPHITEQHILEQLQLYIPQIVEALNIEDISRIDGRLDTKGQLRFFDANGLPALDFPESVMNKQCFTCFPDYSQEEVYQALIHTIVYNALLRYDMEVPQAFKDHNLFTMTSQCILKLDEVNLALG</sequence>
<evidence type="ECO:0000313" key="5">
    <source>
        <dbReference type="EMBL" id="EAY28647.1"/>
    </source>
</evidence>
<organism evidence="5 6">
    <name type="scientific">Microscilla marina ATCC 23134</name>
    <dbReference type="NCBI Taxonomy" id="313606"/>
    <lineage>
        <taxon>Bacteria</taxon>
        <taxon>Pseudomonadati</taxon>
        <taxon>Bacteroidota</taxon>
        <taxon>Cytophagia</taxon>
        <taxon>Cytophagales</taxon>
        <taxon>Microscillaceae</taxon>
        <taxon>Microscilla</taxon>
    </lineage>
</organism>
<evidence type="ECO:0000313" key="6">
    <source>
        <dbReference type="Proteomes" id="UP000004095"/>
    </source>
</evidence>
<dbReference type="GO" id="GO:0008716">
    <property type="term" value="F:D-alanine-D-alanine ligase activity"/>
    <property type="evidence" value="ECO:0007669"/>
    <property type="project" value="InterPro"/>
</dbReference>
<reference evidence="5 6" key="1">
    <citation type="submission" date="2007-01" db="EMBL/GenBank/DDBJ databases">
        <authorList>
            <person name="Haygood M."/>
            <person name="Podell S."/>
            <person name="Anderson C."/>
            <person name="Hopkinson B."/>
            <person name="Roe K."/>
            <person name="Barbeau K."/>
            <person name="Gaasterland T."/>
            <person name="Ferriera S."/>
            <person name="Johnson J."/>
            <person name="Kravitz S."/>
            <person name="Beeson K."/>
            <person name="Sutton G."/>
            <person name="Rogers Y.-H."/>
            <person name="Friedman R."/>
            <person name="Frazier M."/>
            <person name="Venter J.C."/>
        </authorList>
    </citation>
    <scope>NUCLEOTIDE SEQUENCE [LARGE SCALE GENOMIC DNA]</scope>
    <source>
        <strain evidence="5 6">ATCC 23134</strain>
    </source>
</reference>
<dbReference type="Gene3D" id="3.30.470.20">
    <property type="entry name" value="ATP-grasp fold, B domain"/>
    <property type="match status" value="1"/>
</dbReference>
<dbReference type="PROSITE" id="PS50975">
    <property type="entry name" value="ATP_GRASP"/>
    <property type="match status" value="1"/>
</dbReference>
<evidence type="ECO:0000256" key="2">
    <source>
        <dbReference type="ARBA" id="ARBA00022598"/>
    </source>
</evidence>
<dbReference type="Proteomes" id="UP000004095">
    <property type="component" value="Unassembled WGS sequence"/>
</dbReference>
<gene>
    <name evidence="5" type="ORF">M23134_07745</name>
</gene>
<name>A1ZL93_MICM2</name>
<dbReference type="EMBL" id="AAWS01000014">
    <property type="protein sequence ID" value="EAY28647.1"/>
    <property type="molecule type" value="Genomic_DNA"/>
</dbReference>
<dbReference type="PANTHER" id="PTHR23132">
    <property type="entry name" value="D-ALANINE--D-ALANINE LIGASE"/>
    <property type="match status" value="1"/>
</dbReference>
<dbReference type="GO" id="GO:0046872">
    <property type="term" value="F:metal ion binding"/>
    <property type="evidence" value="ECO:0007669"/>
    <property type="project" value="InterPro"/>
</dbReference>
<evidence type="ECO:0000256" key="1">
    <source>
        <dbReference type="ARBA" id="ARBA00010871"/>
    </source>
</evidence>
<dbReference type="PANTHER" id="PTHR23132:SF0">
    <property type="entry name" value="D-ALANINE-D-ALANINE LIGASE FAMILY"/>
    <property type="match status" value="1"/>
</dbReference>
<accession>A1ZL93</accession>
<dbReference type="Pfam" id="PF07478">
    <property type="entry name" value="Dala_Dala_lig_C"/>
    <property type="match status" value="1"/>
</dbReference>
<evidence type="ECO:0000259" key="4">
    <source>
        <dbReference type="PROSITE" id="PS50975"/>
    </source>
</evidence>
<dbReference type="Gene3D" id="3.30.1490.20">
    <property type="entry name" value="ATP-grasp fold, A domain"/>
    <property type="match status" value="1"/>
</dbReference>
<keyword evidence="6" id="KW-1185">Reference proteome</keyword>
<dbReference type="GO" id="GO:0005524">
    <property type="term" value="F:ATP binding"/>
    <property type="evidence" value="ECO:0007669"/>
    <property type="project" value="UniProtKB-UniRule"/>
</dbReference>
<feature type="domain" description="ATP-grasp" evidence="4">
    <location>
        <begin position="107"/>
        <end position="323"/>
    </location>
</feature>